<dbReference type="InterPro" id="IPR009923">
    <property type="entry name" value="Dodecin"/>
</dbReference>
<dbReference type="Pfam" id="PF07311">
    <property type="entry name" value="Dodecin"/>
    <property type="match status" value="1"/>
</dbReference>
<evidence type="ECO:0000313" key="2">
    <source>
        <dbReference type="Proteomes" id="UP000198922"/>
    </source>
</evidence>
<dbReference type="EMBL" id="FNAT01000004">
    <property type="protein sequence ID" value="SDE83199.1"/>
    <property type="molecule type" value="Genomic_DNA"/>
</dbReference>
<protein>
    <recommendedName>
        <fullName evidence="3">Dodecin domain-containing protein</fullName>
    </recommendedName>
</protein>
<dbReference type="InterPro" id="IPR036694">
    <property type="entry name" value="Dodecin-like_sf"/>
</dbReference>
<dbReference type="PANTHER" id="PTHR39324">
    <property type="entry name" value="CALCIUM DODECIN"/>
    <property type="match status" value="1"/>
</dbReference>
<dbReference type="RefSeq" id="WP_090112835.1">
    <property type="nucleotide sequence ID" value="NZ_FNAT01000004.1"/>
</dbReference>
<dbReference type="AlphaFoldDB" id="A0A1G7G5A6"/>
<name>A0A1G7G5A6_9RHOB</name>
<dbReference type="SUPFAM" id="SSF89807">
    <property type="entry name" value="Dodecin-like"/>
    <property type="match status" value="1"/>
</dbReference>
<dbReference type="OrthoDB" id="9805449at2"/>
<evidence type="ECO:0008006" key="3">
    <source>
        <dbReference type="Google" id="ProtNLM"/>
    </source>
</evidence>
<dbReference type="Proteomes" id="UP000198922">
    <property type="component" value="Unassembled WGS sequence"/>
</dbReference>
<gene>
    <name evidence="1" type="ORF">SAMN04488567_2724</name>
</gene>
<organism evidence="1 2">
    <name type="scientific">Limimaricola pyoseonensis</name>
    <dbReference type="NCBI Taxonomy" id="521013"/>
    <lineage>
        <taxon>Bacteria</taxon>
        <taxon>Pseudomonadati</taxon>
        <taxon>Pseudomonadota</taxon>
        <taxon>Alphaproteobacteria</taxon>
        <taxon>Rhodobacterales</taxon>
        <taxon>Paracoccaceae</taxon>
        <taxon>Limimaricola</taxon>
    </lineage>
</organism>
<reference evidence="2" key="1">
    <citation type="submission" date="2016-10" db="EMBL/GenBank/DDBJ databases">
        <authorList>
            <person name="Varghese N."/>
            <person name="Submissions S."/>
        </authorList>
    </citation>
    <scope>NUCLEOTIDE SEQUENCE [LARGE SCALE GENOMIC DNA]</scope>
    <source>
        <strain evidence="2">DSM 21424</strain>
    </source>
</reference>
<dbReference type="InterPro" id="IPR025543">
    <property type="entry name" value="Dodecin-like"/>
</dbReference>
<sequence>MSVAKVTEIIAASPDSFDDAVKQGIARASETLKGITGAWVSEQKVTCENGRVTEYRVAMRVTFVLND</sequence>
<proteinExistence type="predicted"/>
<dbReference type="STRING" id="521013.SAMN04488567_2724"/>
<evidence type="ECO:0000313" key="1">
    <source>
        <dbReference type="EMBL" id="SDE83199.1"/>
    </source>
</evidence>
<keyword evidence="2" id="KW-1185">Reference proteome</keyword>
<dbReference type="Gene3D" id="3.30.1660.10">
    <property type="entry name" value="Flavin-binding protein dodecin"/>
    <property type="match status" value="1"/>
</dbReference>
<accession>A0A1G7G5A6</accession>
<dbReference type="PANTHER" id="PTHR39324:SF1">
    <property type="entry name" value="CALCIUM DODECIN"/>
    <property type="match status" value="1"/>
</dbReference>